<dbReference type="PANTHER" id="PTHR43280:SF2">
    <property type="entry name" value="HTH-TYPE TRANSCRIPTIONAL REGULATOR EXSA"/>
    <property type="match status" value="1"/>
</dbReference>
<proteinExistence type="predicted"/>
<dbReference type="AlphaFoldDB" id="A0A368VMQ6"/>
<dbReference type="PRINTS" id="PR00032">
    <property type="entry name" value="HTHARAC"/>
</dbReference>
<dbReference type="GO" id="GO:0043565">
    <property type="term" value="F:sequence-specific DNA binding"/>
    <property type="evidence" value="ECO:0007669"/>
    <property type="project" value="InterPro"/>
</dbReference>
<evidence type="ECO:0000259" key="4">
    <source>
        <dbReference type="PROSITE" id="PS01124"/>
    </source>
</evidence>
<organism evidence="5 6">
    <name type="scientific">Paenibacillus prosopidis</name>
    <dbReference type="NCBI Taxonomy" id="630520"/>
    <lineage>
        <taxon>Bacteria</taxon>
        <taxon>Bacillati</taxon>
        <taxon>Bacillota</taxon>
        <taxon>Bacilli</taxon>
        <taxon>Bacillales</taxon>
        <taxon>Paenibacillaceae</taxon>
        <taxon>Paenibacillus</taxon>
    </lineage>
</organism>
<dbReference type="SMART" id="SM00342">
    <property type="entry name" value="HTH_ARAC"/>
    <property type="match status" value="1"/>
</dbReference>
<dbReference type="PANTHER" id="PTHR43280">
    <property type="entry name" value="ARAC-FAMILY TRANSCRIPTIONAL REGULATOR"/>
    <property type="match status" value="1"/>
</dbReference>
<sequence>MHQQFFVLINASIMKNYPSVIECMDSIRRHLLAHGVHASIGGQFQTVAHDQLSESYQMMSRLLNRQLSIVPPLLLDASYQASQGTAGNGDVEKHAESFAEMIRQRQKERFTLKLSEQLKKWQSENVRISELERFISVMTDTFGTLLSERNPWSRLELEEKSKQLFMKDSYAEFCDELLIWTEKCYEMLQAQNRKSGYELFQQIDGFVQMNMFSHVSITDLALKFHVSPSYISRIIKRYSQNTFVHYYMNLKIKEACRLLEDKPDMKIKELSEALSFSDQHYFSKVFKEYTGCSPTEYKDKMKGGGDSSSLL</sequence>
<dbReference type="Proteomes" id="UP000252415">
    <property type="component" value="Unassembled WGS sequence"/>
</dbReference>
<protein>
    <submittedName>
        <fullName evidence="5">AraC-like DNA-binding protein</fullName>
    </submittedName>
</protein>
<reference evidence="5 6" key="1">
    <citation type="submission" date="2018-07" db="EMBL/GenBank/DDBJ databases">
        <title>Genomic Encyclopedia of Type Strains, Phase III (KMG-III): the genomes of soil and plant-associated and newly described type strains.</title>
        <authorList>
            <person name="Whitman W."/>
        </authorList>
    </citation>
    <scope>NUCLEOTIDE SEQUENCE [LARGE SCALE GENOMIC DNA]</scope>
    <source>
        <strain evidence="5 6">CECT 7506</strain>
    </source>
</reference>
<keyword evidence="3" id="KW-0804">Transcription</keyword>
<dbReference type="EMBL" id="QPJD01000014">
    <property type="protein sequence ID" value="RCW43001.1"/>
    <property type="molecule type" value="Genomic_DNA"/>
</dbReference>
<keyword evidence="1" id="KW-0805">Transcription regulation</keyword>
<dbReference type="Gene3D" id="1.10.10.60">
    <property type="entry name" value="Homeodomain-like"/>
    <property type="match status" value="2"/>
</dbReference>
<dbReference type="PROSITE" id="PS01124">
    <property type="entry name" value="HTH_ARAC_FAMILY_2"/>
    <property type="match status" value="1"/>
</dbReference>
<evidence type="ECO:0000313" key="6">
    <source>
        <dbReference type="Proteomes" id="UP000252415"/>
    </source>
</evidence>
<dbReference type="Pfam" id="PF12833">
    <property type="entry name" value="HTH_18"/>
    <property type="match status" value="1"/>
</dbReference>
<evidence type="ECO:0000256" key="2">
    <source>
        <dbReference type="ARBA" id="ARBA00023125"/>
    </source>
</evidence>
<name>A0A368VMQ6_9BACL</name>
<dbReference type="GO" id="GO:0003700">
    <property type="term" value="F:DNA-binding transcription factor activity"/>
    <property type="evidence" value="ECO:0007669"/>
    <property type="project" value="InterPro"/>
</dbReference>
<evidence type="ECO:0000256" key="1">
    <source>
        <dbReference type="ARBA" id="ARBA00023015"/>
    </source>
</evidence>
<feature type="domain" description="HTH araC/xylS-type" evidence="4">
    <location>
        <begin position="201"/>
        <end position="300"/>
    </location>
</feature>
<dbReference type="InterPro" id="IPR018060">
    <property type="entry name" value="HTH_AraC"/>
</dbReference>
<dbReference type="SUPFAM" id="SSF46689">
    <property type="entry name" value="Homeodomain-like"/>
    <property type="match status" value="1"/>
</dbReference>
<keyword evidence="2 5" id="KW-0238">DNA-binding</keyword>
<accession>A0A368VMQ6</accession>
<gene>
    <name evidence="5" type="ORF">DFP97_11464</name>
</gene>
<evidence type="ECO:0000313" key="5">
    <source>
        <dbReference type="EMBL" id="RCW43001.1"/>
    </source>
</evidence>
<comment type="caution">
    <text evidence="5">The sequence shown here is derived from an EMBL/GenBank/DDBJ whole genome shotgun (WGS) entry which is preliminary data.</text>
</comment>
<dbReference type="InterPro" id="IPR020449">
    <property type="entry name" value="Tscrpt_reg_AraC-type_HTH"/>
</dbReference>
<evidence type="ECO:0000256" key="3">
    <source>
        <dbReference type="ARBA" id="ARBA00023163"/>
    </source>
</evidence>
<keyword evidence="6" id="KW-1185">Reference proteome</keyword>
<dbReference type="RefSeq" id="WP_245976492.1">
    <property type="nucleotide sequence ID" value="NZ_QPJD01000014.1"/>
</dbReference>
<dbReference type="InterPro" id="IPR009057">
    <property type="entry name" value="Homeodomain-like_sf"/>
</dbReference>